<protein>
    <submittedName>
        <fullName evidence="1">Uncharacterized protein</fullName>
    </submittedName>
</protein>
<reference evidence="1 2" key="1">
    <citation type="journal article" date="2013" name="Int. J. Syst. Evol. Microbiol.">
        <title>Comamonas guangdongensis sp. nov., isolated from subterranean forest sediment, and emended description of the genus Comamonas.</title>
        <authorList>
            <person name="Zhang J."/>
            <person name="Wang Y."/>
            <person name="Zhou S."/>
            <person name="Wu C."/>
            <person name="He J."/>
            <person name="Li F."/>
        </authorList>
    </citation>
    <scope>NUCLEOTIDE SEQUENCE [LARGE SCALE GENOMIC DNA]</scope>
    <source>
        <strain evidence="1 2">CCTCC AB2011133</strain>
    </source>
</reference>
<keyword evidence="2" id="KW-1185">Reference proteome</keyword>
<organism evidence="1 2">
    <name type="scientific">Comamonas guangdongensis</name>
    <dbReference type="NCBI Taxonomy" id="510515"/>
    <lineage>
        <taxon>Bacteria</taxon>
        <taxon>Pseudomonadati</taxon>
        <taxon>Pseudomonadota</taxon>
        <taxon>Betaproteobacteria</taxon>
        <taxon>Burkholderiales</taxon>
        <taxon>Comamonadaceae</taxon>
        <taxon>Comamonas</taxon>
    </lineage>
</organism>
<evidence type="ECO:0000313" key="1">
    <source>
        <dbReference type="EMBL" id="MEX8192005.1"/>
    </source>
</evidence>
<accession>A0ABV3ZRN6</accession>
<dbReference type="Proteomes" id="UP001561046">
    <property type="component" value="Unassembled WGS sequence"/>
</dbReference>
<gene>
    <name evidence="1" type="ORF">AB6724_04035</name>
</gene>
<sequence length="55" mass="6208">MAPTLEQQLYGSPPERLLMADWVFDGCFEGSPIALRHWRSGELVWAEAPDYGGQK</sequence>
<proteinExistence type="predicted"/>
<evidence type="ECO:0000313" key="2">
    <source>
        <dbReference type="Proteomes" id="UP001561046"/>
    </source>
</evidence>
<name>A0ABV3ZRN6_9BURK</name>
<comment type="caution">
    <text evidence="1">The sequence shown here is derived from an EMBL/GenBank/DDBJ whole genome shotgun (WGS) entry which is preliminary data.</text>
</comment>
<dbReference type="RefSeq" id="WP_369337215.1">
    <property type="nucleotide sequence ID" value="NZ_JBFYGN010000003.1"/>
</dbReference>
<dbReference type="EMBL" id="JBFYGN010000003">
    <property type="protein sequence ID" value="MEX8192005.1"/>
    <property type="molecule type" value="Genomic_DNA"/>
</dbReference>